<gene>
    <name evidence="1" type="ORF">FA13DRAFT_1808449</name>
</gene>
<evidence type="ECO:0000313" key="2">
    <source>
        <dbReference type="Proteomes" id="UP000298030"/>
    </source>
</evidence>
<reference evidence="1 2" key="1">
    <citation type="journal article" date="2019" name="Nat. Ecol. Evol.">
        <title>Megaphylogeny resolves global patterns of mushroom evolution.</title>
        <authorList>
            <person name="Varga T."/>
            <person name="Krizsan K."/>
            <person name="Foldi C."/>
            <person name="Dima B."/>
            <person name="Sanchez-Garcia M."/>
            <person name="Sanchez-Ramirez S."/>
            <person name="Szollosi G.J."/>
            <person name="Szarkandi J.G."/>
            <person name="Papp V."/>
            <person name="Albert L."/>
            <person name="Andreopoulos W."/>
            <person name="Angelini C."/>
            <person name="Antonin V."/>
            <person name="Barry K.W."/>
            <person name="Bougher N.L."/>
            <person name="Buchanan P."/>
            <person name="Buyck B."/>
            <person name="Bense V."/>
            <person name="Catcheside P."/>
            <person name="Chovatia M."/>
            <person name="Cooper J."/>
            <person name="Damon W."/>
            <person name="Desjardin D."/>
            <person name="Finy P."/>
            <person name="Geml J."/>
            <person name="Haridas S."/>
            <person name="Hughes K."/>
            <person name="Justo A."/>
            <person name="Karasinski D."/>
            <person name="Kautmanova I."/>
            <person name="Kiss B."/>
            <person name="Kocsube S."/>
            <person name="Kotiranta H."/>
            <person name="LaButti K.M."/>
            <person name="Lechner B.E."/>
            <person name="Liimatainen K."/>
            <person name="Lipzen A."/>
            <person name="Lukacs Z."/>
            <person name="Mihaltcheva S."/>
            <person name="Morgado L.N."/>
            <person name="Niskanen T."/>
            <person name="Noordeloos M.E."/>
            <person name="Ohm R.A."/>
            <person name="Ortiz-Santana B."/>
            <person name="Ovrebo C."/>
            <person name="Racz N."/>
            <person name="Riley R."/>
            <person name="Savchenko A."/>
            <person name="Shiryaev A."/>
            <person name="Soop K."/>
            <person name="Spirin V."/>
            <person name="Szebenyi C."/>
            <person name="Tomsovsky M."/>
            <person name="Tulloss R.E."/>
            <person name="Uehling J."/>
            <person name="Grigoriev I.V."/>
            <person name="Vagvolgyi C."/>
            <person name="Papp T."/>
            <person name="Martin F.M."/>
            <person name="Miettinen O."/>
            <person name="Hibbett D.S."/>
            <person name="Nagy L.G."/>
        </authorList>
    </citation>
    <scope>NUCLEOTIDE SEQUENCE [LARGE SCALE GENOMIC DNA]</scope>
    <source>
        <strain evidence="1 2">FP101781</strain>
    </source>
</reference>
<evidence type="ECO:0000313" key="1">
    <source>
        <dbReference type="EMBL" id="TEB40198.1"/>
    </source>
</evidence>
<feature type="non-terminal residue" evidence="1">
    <location>
        <position position="183"/>
    </location>
</feature>
<dbReference type="EMBL" id="QPFP01000001">
    <property type="protein sequence ID" value="TEB40198.1"/>
    <property type="molecule type" value="Genomic_DNA"/>
</dbReference>
<protein>
    <submittedName>
        <fullName evidence="1">Uncharacterized protein</fullName>
    </submittedName>
</protein>
<proteinExistence type="predicted"/>
<accession>A0A4Y7U2B3</accession>
<name>A0A4Y7U2B3_COPMI</name>
<dbReference type="Proteomes" id="UP000298030">
    <property type="component" value="Unassembled WGS sequence"/>
</dbReference>
<keyword evidence="2" id="KW-1185">Reference proteome</keyword>
<comment type="caution">
    <text evidence="1">The sequence shown here is derived from an EMBL/GenBank/DDBJ whole genome shotgun (WGS) entry which is preliminary data.</text>
</comment>
<dbReference type="AlphaFoldDB" id="A0A4Y7U2B3"/>
<organism evidence="1 2">
    <name type="scientific">Coprinellus micaceus</name>
    <name type="common">Glistening ink-cap mushroom</name>
    <name type="synonym">Coprinus micaceus</name>
    <dbReference type="NCBI Taxonomy" id="71717"/>
    <lineage>
        <taxon>Eukaryota</taxon>
        <taxon>Fungi</taxon>
        <taxon>Dikarya</taxon>
        <taxon>Basidiomycota</taxon>
        <taxon>Agaricomycotina</taxon>
        <taxon>Agaricomycetes</taxon>
        <taxon>Agaricomycetidae</taxon>
        <taxon>Agaricales</taxon>
        <taxon>Agaricineae</taxon>
        <taxon>Psathyrellaceae</taxon>
        <taxon>Coprinellus</taxon>
    </lineage>
</organism>
<sequence length="183" mass="21367">MERARFLPLTVIVNDPARTLRPMHAMPLFKVILNKAHQIQSLTAMPRPWFCDDSDNGLQFVAVKKPITWPILSRLRFPFFSDPDLFKLIFTTTPPLLVDLAFDADEFRESVHSIEWITWPNLCHLHTHNLPSDDLLRVLRLAQNLQTLRSDKVRDEMIHPYADDVWDQADYIDLEDEPPAELI</sequence>